<name>A0ABD5HPD9_9ENTR</name>
<organism evidence="3 4">
    <name type="scientific">Klebsiella pasteurii</name>
    <dbReference type="NCBI Taxonomy" id="2587529"/>
    <lineage>
        <taxon>Bacteria</taxon>
        <taxon>Pseudomonadati</taxon>
        <taxon>Pseudomonadota</taxon>
        <taxon>Gammaproteobacteria</taxon>
        <taxon>Enterobacterales</taxon>
        <taxon>Enterobacteriaceae</taxon>
        <taxon>Klebsiella/Raoultella group</taxon>
        <taxon>Klebsiella</taxon>
    </lineage>
</organism>
<dbReference type="SMART" id="SM00052">
    <property type="entry name" value="EAL"/>
    <property type="match status" value="1"/>
</dbReference>
<comment type="caution">
    <text evidence="3">The sequence shown here is derived from an EMBL/GenBank/DDBJ whole genome shotgun (WGS) entry which is preliminary data.</text>
</comment>
<evidence type="ECO:0000313" key="3">
    <source>
        <dbReference type="EMBL" id="MDW2720006.1"/>
    </source>
</evidence>
<dbReference type="PROSITE" id="PS50925">
    <property type="entry name" value="BLUF"/>
    <property type="match status" value="1"/>
</dbReference>
<gene>
    <name evidence="3" type="ORF">RYZ49_29975</name>
</gene>
<dbReference type="Proteomes" id="UP001287436">
    <property type="component" value="Unassembled WGS sequence"/>
</dbReference>
<dbReference type="Gene3D" id="3.30.70.100">
    <property type="match status" value="1"/>
</dbReference>
<feature type="non-terminal residue" evidence="3">
    <location>
        <position position="424"/>
    </location>
</feature>
<dbReference type="SMART" id="SM01034">
    <property type="entry name" value="BLUF"/>
    <property type="match status" value="1"/>
</dbReference>
<dbReference type="InterPro" id="IPR035919">
    <property type="entry name" value="EAL_sf"/>
</dbReference>
<dbReference type="InterPro" id="IPR001633">
    <property type="entry name" value="EAL_dom"/>
</dbReference>
<reference evidence="3 4" key="1">
    <citation type="submission" date="2023-10" db="EMBL/GenBank/DDBJ databases">
        <title>Fecal carriage and genetic characteristics of carbapenem-resistant Enterobacterales among healthy adults from four provinces of China.</title>
        <authorList>
            <person name="Li Y."/>
            <person name="Zhang R."/>
        </authorList>
    </citation>
    <scope>NUCLEOTIDE SEQUENCE [LARGE SCALE GENOMIC DNA]</scope>
    <source>
        <strain evidence="3 4">HN-157</strain>
    </source>
</reference>
<dbReference type="PROSITE" id="PS50883">
    <property type="entry name" value="EAL"/>
    <property type="match status" value="1"/>
</dbReference>
<dbReference type="InterPro" id="IPR007024">
    <property type="entry name" value="BLUF_domain"/>
</dbReference>
<feature type="domain" description="EAL" evidence="1">
    <location>
        <begin position="154"/>
        <end position="402"/>
    </location>
</feature>
<evidence type="ECO:0000259" key="1">
    <source>
        <dbReference type="PROSITE" id="PS50883"/>
    </source>
</evidence>
<dbReference type="InterPro" id="IPR036046">
    <property type="entry name" value="Acylphosphatase-like_dom_sf"/>
</dbReference>
<accession>A0ABD5HPD9</accession>
<dbReference type="CDD" id="cd01948">
    <property type="entry name" value="EAL"/>
    <property type="match status" value="1"/>
</dbReference>
<dbReference type="SUPFAM" id="SSF54975">
    <property type="entry name" value="Acylphosphatase/BLUF domain-like"/>
    <property type="match status" value="1"/>
</dbReference>
<proteinExistence type="predicted"/>
<dbReference type="Gene3D" id="3.20.20.450">
    <property type="entry name" value="EAL domain"/>
    <property type="match status" value="1"/>
</dbReference>
<evidence type="ECO:0000259" key="2">
    <source>
        <dbReference type="PROSITE" id="PS50925"/>
    </source>
</evidence>
<dbReference type="SUPFAM" id="SSF141868">
    <property type="entry name" value="EAL domain-like"/>
    <property type="match status" value="1"/>
</dbReference>
<dbReference type="EMBL" id="JAWPBP010000054">
    <property type="protein sequence ID" value="MDW2720006.1"/>
    <property type="molecule type" value="Genomic_DNA"/>
</dbReference>
<dbReference type="RefSeq" id="WP_318089219.1">
    <property type="nucleotide sequence ID" value="NZ_JAWPBP010000054.1"/>
</dbReference>
<dbReference type="AlphaFoldDB" id="A0ABD5HPD9"/>
<evidence type="ECO:0000313" key="4">
    <source>
        <dbReference type="Proteomes" id="UP001287436"/>
    </source>
</evidence>
<protein>
    <submittedName>
        <fullName evidence="3">Diguanylate phosphodiesterase</fullName>
    </submittedName>
</protein>
<dbReference type="Pfam" id="PF04940">
    <property type="entry name" value="BLUF"/>
    <property type="match status" value="1"/>
</dbReference>
<dbReference type="PANTHER" id="PTHR33121:SF15">
    <property type="entry name" value="BLUE LIGHT- AND TEMPERATURE-REGULATED ANTIREPRESSOR BLUF"/>
    <property type="match status" value="1"/>
</dbReference>
<dbReference type="Pfam" id="PF00563">
    <property type="entry name" value="EAL"/>
    <property type="match status" value="1"/>
</dbReference>
<sequence>MLTTLIYRSQMHLTQETDLTLLVEKANAENAARGITGILLLKDNVYLQILEGDECVLEQLFSKIKQDDRHYQVVELMRDYAPRRRFENVGMMFFDLNKRQTADVLTKVRQLSQLKGYLSTEERVYKFIHTFISQRRTAAPSPFLRPDKWSLHSRKHAFHAPQESFFAGQCCQFAFQPIIEPLAGNITSLEALIRDKEGGSPANFFASIPPEKRYEVDLKAKSVAFALAKEINIGDHKISINILPMSLVVIPDAIEYLLQEIKKQGLVPEQVIVEVTEDEMISGFSQFSSAIKKLRVSGMGLAIDDFGAGYAGLSLLTKIQPDKVKIDREIISDIHQSGPKQAVVRSIINCCRELEIAVVAEGIERIEEWCWLESAGIKRFQGFLFAMPKVNGVGDIRWPKEGANKRGNSSRLTQSFHFFMFEPI</sequence>
<dbReference type="InterPro" id="IPR050706">
    <property type="entry name" value="Cyclic-di-GMP_PDE-like"/>
</dbReference>
<feature type="domain" description="BLUF" evidence="2">
    <location>
        <begin position="2"/>
        <end position="92"/>
    </location>
</feature>
<dbReference type="PANTHER" id="PTHR33121">
    <property type="entry name" value="CYCLIC DI-GMP PHOSPHODIESTERASE PDEF"/>
    <property type="match status" value="1"/>
</dbReference>